<sequence length="394" mass="46918">MRNQINLTAEELKLEDREHQLRRFELDLDFKDHELEVERSKVELEKQKLSIYQDKAKLEKDESKLKEQIKKLERFEMEFYFSRSDIIKLAISKSFRRGMVSMKERELYRDANALQRYRYEQYVYVQDLDEKDDRLAEFLDTETRLREIAQQVARLKDQFLQDSTRIEELIEARKEYTQTEFVWSMIRNSFSGYLERAFEYWRGNPRWYMHRVLREDCAGRGGCCGRGCGCCVDRKLDLTHTRGAGHCTVECGCCQEARGYELSEDEKKAFSIRYAVCRDGKKDVELKGAPPKIVNDEEQHEASTEDNVMRYEFSQGGVFEYERYRSQANITDDEAEFTDYDSTEEDEEDPYYRRISQASIWGLIDGNFEDPFDLIDEEPFVGKESDSTMTERDW</sequence>
<reference evidence="2" key="2">
    <citation type="journal article" date="2023" name="IMA Fungus">
        <title>Comparative genomic study of the Penicillium genus elucidates a diverse pangenome and 15 lateral gene transfer events.</title>
        <authorList>
            <person name="Petersen C."/>
            <person name="Sorensen T."/>
            <person name="Nielsen M.R."/>
            <person name="Sondergaard T.E."/>
            <person name="Sorensen J.L."/>
            <person name="Fitzpatrick D.A."/>
            <person name="Frisvad J.C."/>
            <person name="Nielsen K.L."/>
        </authorList>
    </citation>
    <scope>NUCLEOTIDE SEQUENCE</scope>
    <source>
        <strain evidence="2">IBT 16849</strain>
    </source>
</reference>
<feature type="coiled-coil region" evidence="1">
    <location>
        <begin position="41"/>
        <end position="78"/>
    </location>
</feature>
<evidence type="ECO:0000256" key="1">
    <source>
        <dbReference type="SAM" id="Coils"/>
    </source>
</evidence>
<gene>
    <name evidence="2" type="ORF">N7472_011198</name>
</gene>
<evidence type="ECO:0000313" key="3">
    <source>
        <dbReference type="Proteomes" id="UP001150879"/>
    </source>
</evidence>
<name>A0A9W9LX76_9EURO</name>
<dbReference type="Proteomes" id="UP001150879">
    <property type="component" value="Unassembled WGS sequence"/>
</dbReference>
<keyword evidence="3" id="KW-1185">Reference proteome</keyword>
<organism evidence="2 3">
    <name type="scientific">Penicillium cf. griseofulvum</name>
    <dbReference type="NCBI Taxonomy" id="2972120"/>
    <lineage>
        <taxon>Eukaryota</taxon>
        <taxon>Fungi</taxon>
        <taxon>Dikarya</taxon>
        <taxon>Ascomycota</taxon>
        <taxon>Pezizomycotina</taxon>
        <taxon>Eurotiomycetes</taxon>
        <taxon>Eurotiomycetidae</taxon>
        <taxon>Eurotiales</taxon>
        <taxon>Aspergillaceae</taxon>
        <taxon>Penicillium</taxon>
    </lineage>
</organism>
<keyword evidence="1" id="KW-0175">Coiled coil</keyword>
<evidence type="ECO:0000313" key="2">
    <source>
        <dbReference type="EMBL" id="KAJ5181238.1"/>
    </source>
</evidence>
<protein>
    <submittedName>
        <fullName evidence="2">Uncharacterized protein</fullName>
    </submittedName>
</protein>
<comment type="caution">
    <text evidence="2">The sequence shown here is derived from an EMBL/GenBank/DDBJ whole genome shotgun (WGS) entry which is preliminary data.</text>
</comment>
<proteinExistence type="predicted"/>
<dbReference type="AlphaFoldDB" id="A0A9W9LX76"/>
<accession>A0A9W9LX76</accession>
<reference evidence="2" key="1">
    <citation type="submission" date="2022-11" db="EMBL/GenBank/DDBJ databases">
        <authorList>
            <person name="Petersen C."/>
        </authorList>
    </citation>
    <scope>NUCLEOTIDE SEQUENCE</scope>
    <source>
        <strain evidence="2">IBT 16849</strain>
    </source>
</reference>
<dbReference type="EMBL" id="JAPQKP010000008">
    <property type="protein sequence ID" value="KAJ5181238.1"/>
    <property type="molecule type" value="Genomic_DNA"/>
</dbReference>